<protein>
    <submittedName>
        <fullName evidence="5">L-galactonate-5-dehydrogenase</fullName>
        <ecNumber evidence="5">1.1.1.-</ecNumber>
    </submittedName>
</protein>
<keyword evidence="2" id="KW-0862">Zinc</keyword>
<dbReference type="SUPFAM" id="SSF51735">
    <property type="entry name" value="NAD(P)-binding Rossmann-fold domains"/>
    <property type="match status" value="1"/>
</dbReference>
<name>A0A644YUL4_9ZZZZ</name>
<organism evidence="5">
    <name type="scientific">bioreactor metagenome</name>
    <dbReference type="NCBI Taxonomy" id="1076179"/>
    <lineage>
        <taxon>unclassified sequences</taxon>
        <taxon>metagenomes</taxon>
        <taxon>ecological metagenomes</taxon>
    </lineage>
</organism>
<evidence type="ECO:0000256" key="1">
    <source>
        <dbReference type="ARBA" id="ARBA00022723"/>
    </source>
</evidence>
<dbReference type="SMART" id="SM00829">
    <property type="entry name" value="PKS_ER"/>
    <property type="match status" value="1"/>
</dbReference>
<dbReference type="InterPro" id="IPR013149">
    <property type="entry name" value="ADH-like_C"/>
</dbReference>
<proteinExistence type="predicted"/>
<reference evidence="5" key="1">
    <citation type="submission" date="2019-08" db="EMBL/GenBank/DDBJ databases">
        <authorList>
            <person name="Kucharzyk K."/>
            <person name="Murdoch R.W."/>
            <person name="Higgins S."/>
            <person name="Loffler F."/>
        </authorList>
    </citation>
    <scope>NUCLEOTIDE SEQUENCE</scope>
</reference>
<dbReference type="PANTHER" id="PTHR43401">
    <property type="entry name" value="L-THREONINE 3-DEHYDROGENASE"/>
    <property type="match status" value="1"/>
</dbReference>
<dbReference type="Gene3D" id="3.90.180.10">
    <property type="entry name" value="Medium-chain alcohol dehydrogenases, catalytic domain"/>
    <property type="match status" value="1"/>
</dbReference>
<dbReference type="InterPro" id="IPR020843">
    <property type="entry name" value="ER"/>
</dbReference>
<gene>
    <name evidence="5" type="primary">lgoD_1</name>
    <name evidence="5" type="ORF">SDC9_78225</name>
</gene>
<dbReference type="PANTHER" id="PTHR43401:SF2">
    <property type="entry name" value="L-THREONINE 3-DEHYDROGENASE"/>
    <property type="match status" value="1"/>
</dbReference>
<dbReference type="EC" id="1.1.1.-" evidence="5"/>
<keyword evidence="1" id="KW-0479">Metal-binding</keyword>
<dbReference type="InterPro" id="IPR036291">
    <property type="entry name" value="NAD(P)-bd_dom_sf"/>
</dbReference>
<comment type="caution">
    <text evidence="5">The sequence shown here is derived from an EMBL/GenBank/DDBJ whole genome shotgun (WGS) entry which is preliminary data.</text>
</comment>
<dbReference type="Pfam" id="PF08240">
    <property type="entry name" value="ADH_N"/>
    <property type="match status" value="1"/>
</dbReference>
<dbReference type="Pfam" id="PF00107">
    <property type="entry name" value="ADH_zinc_N"/>
    <property type="match status" value="1"/>
</dbReference>
<dbReference type="SUPFAM" id="SSF50129">
    <property type="entry name" value="GroES-like"/>
    <property type="match status" value="1"/>
</dbReference>
<sequence length="339" mass="36763">MKCLQVTAPRQMRIFEREVPAPAEGEALLKVLYGGICGSDLGLYRGSMNDYATYPQIPGHEIAAEILEVGRNSQGFAPGMLVTLNPYFNCGECYSCRRGYVNCCMENQTMGLAREGGFSEYITMPIERLYSGNGLGPRALALVEPFCISYHAVKRGKVGPGDRVLIVGAGTIGMGALLAAKQLGAEVYVCNVSEKKLELAQKLGADGVIFNNDQSTFREKVDALTNGDGFDVTIEAAGQPSTMLNCIEAAAHRGRVVEVGITSRSTELIFNIIEKKELEIYGSRNATAQEFTEVIALACAGKINLETLVTGECTLEEAPAMFERLDKRVGFNLKTLIKF</sequence>
<dbReference type="InterPro" id="IPR011032">
    <property type="entry name" value="GroES-like_sf"/>
</dbReference>
<evidence type="ECO:0000313" key="5">
    <source>
        <dbReference type="EMBL" id="MPM31668.1"/>
    </source>
</evidence>
<dbReference type="GO" id="GO:0016491">
    <property type="term" value="F:oxidoreductase activity"/>
    <property type="evidence" value="ECO:0007669"/>
    <property type="project" value="UniProtKB-KW"/>
</dbReference>
<dbReference type="Gene3D" id="3.40.50.720">
    <property type="entry name" value="NAD(P)-binding Rossmann-like Domain"/>
    <property type="match status" value="1"/>
</dbReference>
<dbReference type="AlphaFoldDB" id="A0A644YUL4"/>
<dbReference type="GO" id="GO:0046872">
    <property type="term" value="F:metal ion binding"/>
    <property type="evidence" value="ECO:0007669"/>
    <property type="project" value="UniProtKB-KW"/>
</dbReference>
<evidence type="ECO:0000259" key="4">
    <source>
        <dbReference type="SMART" id="SM00829"/>
    </source>
</evidence>
<keyword evidence="3 5" id="KW-0560">Oxidoreductase</keyword>
<dbReference type="InterPro" id="IPR013154">
    <property type="entry name" value="ADH-like_N"/>
</dbReference>
<dbReference type="CDD" id="cd08261">
    <property type="entry name" value="Zn_ADH7"/>
    <property type="match status" value="1"/>
</dbReference>
<evidence type="ECO:0000256" key="2">
    <source>
        <dbReference type="ARBA" id="ARBA00022833"/>
    </source>
</evidence>
<feature type="domain" description="Enoyl reductase (ER)" evidence="4">
    <location>
        <begin position="7"/>
        <end position="329"/>
    </location>
</feature>
<dbReference type="InterPro" id="IPR050129">
    <property type="entry name" value="Zn_alcohol_dh"/>
</dbReference>
<accession>A0A644YUL4</accession>
<evidence type="ECO:0000256" key="3">
    <source>
        <dbReference type="ARBA" id="ARBA00023002"/>
    </source>
</evidence>
<dbReference type="EMBL" id="VSSQ01006140">
    <property type="protein sequence ID" value="MPM31668.1"/>
    <property type="molecule type" value="Genomic_DNA"/>
</dbReference>